<evidence type="ECO:0000256" key="1">
    <source>
        <dbReference type="ARBA" id="ARBA00006586"/>
    </source>
</evidence>
<dbReference type="SUPFAM" id="SSF56235">
    <property type="entry name" value="N-terminal nucleophile aminohydrolases (Ntn hydrolases)"/>
    <property type="match status" value="1"/>
</dbReference>
<dbReference type="CDD" id="cd03747">
    <property type="entry name" value="Ntn_PGA_like"/>
    <property type="match status" value="1"/>
</dbReference>
<dbReference type="RefSeq" id="WP_084372787.1">
    <property type="nucleotide sequence ID" value="NZ_FWYF01000002.1"/>
</dbReference>
<dbReference type="GO" id="GO:0017000">
    <property type="term" value="P:antibiotic biosynthetic process"/>
    <property type="evidence" value="ECO:0007669"/>
    <property type="project" value="InterPro"/>
</dbReference>
<dbReference type="InterPro" id="IPR043147">
    <property type="entry name" value="Penicillin_amidase_A-knob"/>
</dbReference>
<reference evidence="6 7" key="1">
    <citation type="submission" date="2017-04" db="EMBL/GenBank/DDBJ databases">
        <authorList>
            <person name="Afonso C.L."/>
            <person name="Miller P.J."/>
            <person name="Scott M.A."/>
            <person name="Spackman E."/>
            <person name="Goraichik I."/>
            <person name="Dimitrov K.M."/>
            <person name="Suarez D.L."/>
            <person name="Swayne D.E."/>
        </authorList>
    </citation>
    <scope>NUCLEOTIDE SEQUENCE [LARGE SCALE GENOMIC DNA]</scope>
    <source>
        <strain evidence="6 7">DSM 26133</strain>
    </source>
</reference>
<comment type="similarity">
    <text evidence="1">Belongs to the peptidase S45 family.</text>
</comment>
<protein>
    <submittedName>
        <fullName evidence="6">Penicillin amidase</fullName>
    </submittedName>
</protein>
<sequence length="792" mass="89256">MIKKIFASLLVAVVVLAAYAYWYADSLKPQYTGETQLPGLSAQAEIYYDDYGIPHIYAPNEEDAYRALGYAHAQDRLWQMEVVRRIAPGRLSEIFGSKLLKVDKLFRALGIQQYSEQMLTHFQTNGDPKIRAAAQAYLAGVNTFVSDGPTPIEFSIIGVEKTPFSMIDVYNTMGYMSFSFAAAQKTEPIVTKILQDLGEDYLKDLDVSPNMTGALLGSTLPATEQMVLQIDKILKDLPAAPLIGSNSWVIGPDKTKSGKVILANDPHIAYSQPAVWYEAHIETAETSFYGYYLAGYPFAIMGHNREYATGLTMFENDDIDLYWEKDNPTNPGQYLFKEEAKAYKIRKESIIVKDSITIQMEIKHTHHGPVVNEALELDQAWPPVSLFWVYTQKPGEILEVTYGFSHARDLADARKNAAKIHAPGLNVMYADAHDNYARWSSAHLLRRADSVNSKLILDGTSGQNEVQGYYDFSYNPKSENAPWGYAYSANNQADTTLGLVVPGYYLPEDRARRIKHLLDQDKKWDVEDTKKMMLDVTSNNSPEVAASILEAIDEKLINSENEEKALQLLSEWKGTFELDDIVPTIYNKLIYKIQEGIFVNKIGADGFDAYMKTHLMKRSFQPLFANDSSVWWDSPNTPEVETRSQIITSAFSNGLLELENQLGTDMSQWQWNKVHTLEHNHVLGAVSLLRKYFNVGPFPVPGNNEVINNYIYRWSADGEYKTSAGPSTRRIVDFADVEGNSWSILPTGNSGNIFSPHYSDQAEMYVNGAYRRQLMNKEDIMKVSKGALVLRP</sequence>
<keyword evidence="5" id="KW-0106">Calcium</keyword>
<proteinExistence type="inferred from homology"/>
<evidence type="ECO:0000256" key="4">
    <source>
        <dbReference type="PIRSR" id="PIRSR001227-1"/>
    </source>
</evidence>
<keyword evidence="3" id="KW-0865">Zymogen</keyword>
<dbReference type="InterPro" id="IPR023343">
    <property type="entry name" value="Penicillin_amidase_dom1"/>
</dbReference>
<dbReference type="STRING" id="692418.SAMN04488029_2116"/>
<keyword evidence="5" id="KW-0479">Metal-binding</keyword>
<dbReference type="Gene3D" id="1.10.439.10">
    <property type="entry name" value="Penicillin Amidohydrolase, domain 1"/>
    <property type="match status" value="1"/>
</dbReference>
<evidence type="ECO:0000313" key="7">
    <source>
        <dbReference type="Proteomes" id="UP000192472"/>
    </source>
</evidence>
<dbReference type="EMBL" id="FWYF01000002">
    <property type="protein sequence ID" value="SMD34648.1"/>
    <property type="molecule type" value="Genomic_DNA"/>
</dbReference>
<comment type="cofactor">
    <cofactor evidence="5">
        <name>Ca(2+)</name>
        <dbReference type="ChEBI" id="CHEBI:29108"/>
    </cofactor>
    <text evidence="5">Binds 1 Ca(2+) ion per dimer.</text>
</comment>
<evidence type="ECO:0000256" key="2">
    <source>
        <dbReference type="ARBA" id="ARBA00022801"/>
    </source>
</evidence>
<dbReference type="OrthoDB" id="9759796at2"/>
<evidence type="ECO:0000256" key="3">
    <source>
        <dbReference type="ARBA" id="ARBA00023145"/>
    </source>
</evidence>
<dbReference type="Gene3D" id="2.30.120.10">
    <property type="match status" value="1"/>
</dbReference>
<keyword evidence="2" id="KW-0378">Hydrolase</keyword>
<feature type="active site" description="Nucleophile" evidence="4">
    <location>
        <position position="245"/>
    </location>
</feature>
<dbReference type="Gene3D" id="3.60.20.10">
    <property type="entry name" value="Glutamine Phosphoribosylpyrophosphate, subunit 1, domain 1"/>
    <property type="match status" value="1"/>
</dbReference>
<dbReference type="PANTHER" id="PTHR34218:SF5">
    <property type="entry name" value="PENICILLIN ACYLASE FAMILY PROTEIN"/>
    <property type="match status" value="1"/>
</dbReference>
<dbReference type="PIRSF" id="PIRSF001227">
    <property type="entry name" value="Pen_acylase"/>
    <property type="match status" value="1"/>
</dbReference>
<dbReference type="Gene3D" id="1.10.1400.10">
    <property type="match status" value="1"/>
</dbReference>
<dbReference type="InterPro" id="IPR002692">
    <property type="entry name" value="S45"/>
</dbReference>
<feature type="binding site" evidence="5">
    <location>
        <position position="317"/>
    </location>
    <ligand>
        <name>Ca(2+)</name>
        <dbReference type="ChEBI" id="CHEBI:29108"/>
    </ligand>
</feature>
<accession>A0A1W2GE87</accession>
<feature type="binding site" evidence="5">
    <location>
        <position position="187"/>
    </location>
    <ligand>
        <name>Ca(2+)</name>
        <dbReference type="ChEBI" id="CHEBI:29108"/>
    </ligand>
</feature>
<dbReference type="GO" id="GO:0046872">
    <property type="term" value="F:metal ion binding"/>
    <property type="evidence" value="ECO:0007669"/>
    <property type="project" value="UniProtKB-KW"/>
</dbReference>
<dbReference type="Pfam" id="PF01804">
    <property type="entry name" value="Penicil_amidase"/>
    <property type="match status" value="1"/>
</dbReference>
<name>A0A1W2GE87_REIFA</name>
<dbReference type="InterPro" id="IPR043146">
    <property type="entry name" value="Penicillin_amidase_N_B-knob"/>
</dbReference>
<dbReference type="InterPro" id="IPR029055">
    <property type="entry name" value="Ntn_hydrolases_N"/>
</dbReference>
<feature type="binding site" evidence="5">
    <location>
        <position position="320"/>
    </location>
    <ligand>
        <name>Ca(2+)</name>
        <dbReference type="ChEBI" id="CHEBI:29108"/>
    </ligand>
</feature>
<dbReference type="AlphaFoldDB" id="A0A1W2GE87"/>
<dbReference type="InterPro" id="IPR014395">
    <property type="entry name" value="Pen/GL7ACA/AHL_acylase"/>
</dbReference>
<dbReference type="GO" id="GO:0016811">
    <property type="term" value="F:hydrolase activity, acting on carbon-nitrogen (but not peptide) bonds, in linear amides"/>
    <property type="evidence" value="ECO:0007669"/>
    <property type="project" value="InterPro"/>
</dbReference>
<evidence type="ECO:0000313" key="6">
    <source>
        <dbReference type="EMBL" id="SMD34648.1"/>
    </source>
</evidence>
<dbReference type="Proteomes" id="UP000192472">
    <property type="component" value="Unassembled WGS sequence"/>
</dbReference>
<organism evidence="6 7">
    <name type="scientific">Reichenbachiella faecimaris</name>
    <dbReference type="NCBI Taxonomy" id="692418"/>
    <lineage>
        <taxon>Bacteria</taxon>
        <taxon>Pseudomonadati</taxon>
        <taxon>Bacteroidota</taxon>
        <taxon>Cytophagia</taxon>
        <taxon>Cytophagales</taxon>
        <taxon>Reichenbachiellaceae</taxon>
        <taxon>Reichenbachiella</taxon>
    </lineage>
</organism>
<dbReference type="PANTHER" id="PTHR34218">
    <property type="entry name" value="PEPTIDASE S45 PENICILLIN AMIDASE"/>
    <property type="match status" value="1"/>
</dbReference>
<keyword evidence="7" id="KW-1185">Reference proteome</keyword>
<evidence type="ECO:0000256" key="5">
    <source>
        <dbReference type="PIRSR" id="PIRSR001227-2"/>
    </source>
</evidence>
<gene>
    <name evidence="6" type="ORF">SAMN04488029_2116</name>
</gene>